<feature type="transmembrane region" description="Helical" evidence="5">
    <location>
        <begin position="584"/>
        <end position="607"/>
    </location>
</feature>
<evidence type="ECO:0000259" key="6">
    <source>
        <dbReference type="Pfam" id="PF00361"/>
    </source>
</evidence>
<evidence type="ECO:0000313" key="8">
    <source>
        <dbReference type="EMBL" id="MXR51519.1"/>
    </source>
</evidence>
<dbReference type="InterPro" id="IPR001516">
    <property type="entry name" value="Proton_antipo_N"/>
</dbReference>
<dbReference type="Pfam" id="PF00662">
    <property type="entry name" value="Proton_antipo_N"/>
    <property type="match status" value="1"/>
</dbReference>
<feature type="transmembrane region" description="Helical" evidence="5">
    <location>
        <begin position="106"/>
        <end position="125"/>
    </location>
</feature>
<dbReference type="NCBIfam" id="TIGR01974">
    <property type="entry name" value="NDH_I_L"/>
    <property type="match status" value="1"/>
</dbReference>
<dbReference type="GO" id="GO:0042773">
    <property type="term" value="P:ATP synthesis coupled electron transport"/>
    <property type="evidence" value="ECO:0007669"/>
    <property type="project" value="InterPro"/>
</dbReference>
<feature type="transmembrane region" description="Helical" evidence="5">
    <location>
        <begin position="506"/>
        <end position="530"/>
    </location>
</feature>
<feature type="transmembrane region" description="Helical" evidence="5">
    <location>
        <begin position="418"/>
        <end position="438"/>
    </location>
</feature>
<feature type="transmembrane region" description="Helical" evidence="5">
    <location>
        <begin position="294"/>
        <end position="315"/>
    </location>
</feature>
<dbReference type="InterPro" id="IPR003945">
    <property type="entry name" value="NU5C-like"/>
</dbReference>
<dbReference type="PANTHER" id="PTHR42829:SF2">
    <property type="entry name" value="NADH-UBIQUINONE OXIDOREDUCTASE CHAIN 5"/>
    <property type="match status" value="1"/>
</dbReference>
<dbReference type="GO" id="GO:0016020">
    <property type="term" value="C:membrane"/>
    <property type="evidence" value="ECO:0007669"/>
    <property type="project" value="UniProtKB-SubCell"/>
</dbReference>
<evidence type="ECO:0000256" key="3">
    <source>
        <dbReference type="ARBA" id="ARBA00022989"/>
    </source>
</evidence>
<feature type="transmembrane region" description="Helical" evidence="5">
    <location>
        <begin position="137"/>
        <end position="154"/>
    </location>
</feature>
<sequence length="710" mass="75363">MLGTHPLASSISIPIVPGIGGAEVTALFPLVTFVLILAFGRYLPFKGAFPGIVATGLGFLVALATVVEIAGGAGPRHETLHTLVAGVSGEGVTLTFGVLIDPLSALMLTIVGLISLLVHLFSLGYMNAEGEIDLPRYYAALSLFTFSMMAFVLSDNLLMSFVFFELVGLCSYLLIGFWYREPGPASAAKKAFLVTRFGDYFFLIGVVAVLGTFGTAQFASYAPGVEASFVEIATDALEHGETGEMRTFLGLGERAWITAIGLLVLGGAVGKSAQFPLHTWLPDAMEGPTPVSALIHAATMVAAGVFLIARMYGFYALSPTALAVIALVGGFTAFFAATMALVKQELKQVLAYSTISQYGYMMLALGGGGYVAAVFHLTTHAIFKALLFLGAGAVIIAMHHEENMWEMGGLKDEMRTTYLTFLAGSLALAGIFPFAGFWSKDEVLFETLVHALGGGAPVLFVAYALGLLAVILTAFYTFRMVLLTFHGDPRTDTAEDPHSITLSMKVPLVVLGVLSVVAGVLNMGVFKGFLPENALFLERWLDGATMGEQFRESSLTAEHYHHVLTHDFGAGYSSGYAGLGEGNLALVGGVVALVLALIPAAVAWRLYGGAEPDPHMMNLGRIRTVLMNNYYQDEYQVWLARGFTLPIATLANKFDQGIIDGLVDGSGGVSLFAGGRFRQIQTGVATTYAALLVLGLLILIAVFAVTGGWI</sequence>
<dbReference type="PANTHER" id="PTHR42829">
    <property type="entry name" value="NADH-UBIQUINONE OXIDOREDUCTASE CHAIN 5"/>
    <property type="match status" value="1"/>
</dbReference>
<reference evidence="8 9" key="1">
    <citation type="submission" date="2019-12" db="EMBL/GenBank/DDBJ databases">
        <title>Isolation and characterization of three novel carbon monoxide-oxidizing members of Halobacteria from salione crusts and soils.</title>
        <authorList>
            <person name="Myers M.R."/>
            <person name="King G.M."/>
        </authorList>
    </citation>
    <scope>NUCLEOTIDE SEQUENCE [LARGE SCALE GENOMIC DNA]</scope>
    <source>
        <strain evidence="8 9">WSH3</strain>
    </source>
</reference>
<dbReference type="PRINTS" id="PR01435">
    <property type="entry name" value="NPOXDRDTASE5"/>
</dbReference>
<evidence type="ECO:0000256" key="5">
    <source>
        <dbReference type="SAM" id="Phobius"/>
    </source>
</evidence>
<dbReference type="Proteomes" id="UP000466535">
    <property type="component" value="Unassembled WGS sequence"/>
</dbReference>
<dbReference type="InterPro" id="IPR001750">
    <property type="entry name" value="ND/Mrp_TM"/>
</dbReference>
<feature type="transmembrane region" description="Helical" evidence="5">
    <location>
        <begin position="381"/>
        <end position="398"/>
    </location>
</feature>
<dbReference type="GO" id="GO:0003954">
    <property type="term" value="F:NADH dehydrogenase activity"/>
    <property type="evidence" value="ECO:0007669"/>
    <property type="project" value="TreeGrafter"/>
</dbReference>
<feature type="transmembrane region" description="Helical" evidence="5">
    <location>
        <begin position="458"/>
        <end position="485"/>
    </location>
</feature>
<keyword evidence="2 5" id="KW-0812">Transmembrane</keyword>
<dbReference type="OrthoDB" id="371891at2157"/>
<dbReference type="GO" id="GO:0008137">
    <property type="term" value="F:NADH dehydrogenase (ubiquinone) activity"/>
    <property type="evidence" value="ECO:0007669"/>
    <property type="project" value="InterPro"/>
</dbReference>
<evidence type="ECO:0000256" key="1">
    <source>
        <dbReference type="ARBA" id="ARBA00004141"/>
    </source>
</evidence>
<dbReference type="Pfam" id="PF00361">
    <property type="entry name" value="Proton_antipo_M"/>
    <property type="match status" value="1"/>
</dbReference>
<evidence type="ECO:0000256" key="4">
    <source>
        <dbReference type="ARBA" id="ARBA00023136"/>
    </source>
</evidence>
<feature type="transmembrane region" description="Helical" evidence="5">
    <location>
        <begin position="48"/>
        <end position="67"/>
    </location>
</feature>
<comment type="caution">
    <text evidence="8">The sequence shown here is derived from an EMBL/GenBank/DDBJ whole genome shotgun (WGS) entry which is preliminary data.</text>
</comment>
<accession>A0A6B0TE96</accession>
<dbReference type="EMBL" id="WUUT01000002">
    <property type="protein sequence ID" value="MXR51519.1"/>
    <property type="molecule type" value="Genomic_DNA"/>
</dbReference>
<feature type="transmembrane region" description="Helical" evidence="5">
    <location>
        <begin position="321"/>
        <end position="342"/>
    </location>
</feature>
<name>A0A6B0TE96_9EURY</name>
<feature type="transmembrane region" description="Helical" evidence="5">
    <location>
        <begin position="160"/>
        <end position="179"/>
    </location>
</feature>
<evidence type="ECO:0000256" key="2">
    <source>
        <dbReference type="ARBA" id="ARBA00022692"/>
    </source>
</evidence>
<dbReference type="InterPro" id="IPR018393">
    <property type="entry name" value="NADHpl_OxRdtase_5_subgr"/>
</dbReference>
<proteinExistence type="predicted"/>
<keyword evidence="9" id="KW-1185">Reference proteome</keyword>
<feature type="transmembrane region" description="Helical" evidence="5">
    <location>
        <begin position="200"/>
        <end position="219"/>
    </location>
</feature>
<feature type="transmembrane region" description="Helical" evidence="5">
    <location>
        <begin position="255"/>
        <end position="273"/>
    </location>
</feature>
<dbReference type="RefSeq" id="WP_159763641.1">
    <property type="nucleotide sequence ID" value="NZ_WUUT01000002.1"/>
</dbReference>
<dbReference type="Gene3D" id="1.20.5.2700">
    <property type="match status" value="1"/>
</dbReference>
<protein>
    <submittedName>
        <fullName evidence="8">NADH-quinone oxidoreductase subunit L</fullName>
    </submittedName>
</protein>
<keyword evidence="4 5" id="KW-0472">Membrane</keyword>
<dbReference type="PRINTS" id="PR01434">
    <property type="entry name" value="NADHDHGNASE5"/>
</dbReference>
<evidence type="ECO:0000259" key="7">
    <source>
        <dbReference type="Pfam" id="PF00662"/>
    </source>
</evidence>
<organism evidence="8 9">
    <name type="scientific">Halovenus carboxidivorans</name>
    <dbReference type="NCBI Taxonomy" id="2692199"/>
    <lineage>
        <taxon>Archaea</taxon>
        <taxon>Methanobacteriati</taxon>
        <taxon>Methanobacteriota</taxon>
        <taxon>Stenosarchaea group</taxon>
        <taxon>Halobacteria</taxon>
        <taxon>Halobacteriales</taxon>
        <taxon>Haloarculaceae</taxon>
        <taxon>Halovenus</taxon>
    </lineage>
</organism>
<feature type="domain" description="NADH:quinone oxidoreductase/Mrp antiporter transmembrane" evidence="6">
    <location>
        <begin position="154"/>
        <end position="446"/>
    </location>
</feature>
<feature type="transmembrane region" description="Helical" evidence="5">
    <location>
        <begin position="349"/>
        <end position="375"/>
    </location>
</feature>
<dbReference type="AlphaFoldDB" id="A0A6B0TE96"/>
<gene>
    <name evidence="8" type="primary">nuoL</name>
    <name evidence="8" type="ORF">GRX03_07865</name>
</gene>
<dbReference type="GO" id="GO:0015990">
    <property type="term" value="P:electron transport coupled proton transport"/>
    <property type="evidence" value="ECO:0007669"/>
    <property type="project" value="TreeGrafter"/>
</dbReference>
<comment type="subcellular location">
    <subcellularLocation>
        <location evidence="1">Membrane</location>
        <topology evidence="1">Multi-pass membrane protein</topology>
    </subcellularLocation>
</comment>
<feature type="transmembrane region" description="Helical" evidence="5">
    <location>
        <begin position="688"/>
        <end position="709"/>
    </location>
</feature>
<feature type="domain" description="NADH-Ubiquinone oxidoreductase (complex I) chain 5 N-terminal" evidence="7">
    <location>
        <begin position="91"/>
        <end position="138"/>
    </location>
</feature>
<dbReference type="NCBIfam" id="NF005141">
    <property type="entry name" value="PRK06590.1"/>
    <property type="match status" value="1"/>
</dbReference>
<feature type="transmembrane region" description="Helical" evidence="5">
    <location>
        <begin position="21"/>
        <end position="42"/>
    </location>
</feature>
<keyword evidence="3 5" id="KW-1133">Transmembrane helix</keyword>
<evidence type="ECO:0000313" key="9">
    <source>
        <dbReference type="Proteomes" id="UP000466535"/>
    </source>
</evidence>